<evidence type="ECO:0000256" key="5">
    <source>
        <dbReference type="ARBA" id="ARBA00023163"/>
    </source>
</evidence>
<dbReference type="Pfam" id="PF02954">
    <property type="entry name" value="HTH_8"/>
    <property type="match status" value="1"/>
</dbReference>
<dbReference type="InterPro" id="IPR027417">
    <property type="entry name" value="P-loop_NTPase"/>
</dbReference>
<dbReference type="InterPro" id="IPR025662">
    <property type="entry name" value="Sigma_54_int_dom_ATP-bd_1"/>
</dbReference>
<dbReference type="RefSeq" id="WP_254756382.1">
    <property type="nucleotide sequence ID" value="NZ_JANCLT010000001.1"/>
</dbReference>
<keyword evidence="1" id="KW-0547">Nucleotide-binding</keyword>
<dbReference type="SMART" id="SM00382">
    <property type="entry name" value="AAA"/>
    <property type="match status" value="1"/>
</dbReference>
<keyword evidence="12" id="KW-1185">Reference proteome</keyword>
<dbReference type="Proteomes" id="UP001156102">
    <property type="component" value="Unassembled WGS sequence"/>
</dbReference>
<dbReference type="Pfam" id="PF00571">
    <property type="entry name" value="CBS"/>
    <property type="match status" value="1"/>
</dbReference>
<evidence type="ECO:0000256" key="3">
    <source>
        <dbReference type="ARBA" id="ARBA00023015"/>
    </source>
</evidence>
<evidence type="ECO:0000256" key="7">
    <source>
        <dbReference type="SAM" id="Coils"/>
    </source>
</evidence>
<reference evidence="11" key="1">
    <citation type="submission" date="2022-07" db="EMBL/GenBank/DDBJ databases">
        <authorList>
            <person name="Li W.-J."/>
            <person name="Deng Q.-Q."/>
        </authorList>
    </citation>
    <scope>NUCLEOTIDE SEQUENCE</scope>
    <source>
        <strain evidence="11">SYSU M60031</strain>
    </source>
</reference>
<feature type="domain" description="Sigma-54 factor interaction" evidence="8">
    <location>
        <begin position="275"/>
        <end position="505"/>
    </location>
</feature>
<feature type="coiled-coil region" evidence="7">
    <location>
        <begin position="110"/>
        <end position="137"/>
    </location>
</feature>
<keyword evidence="7" id="KW-0175">Coiled coil</keyword>
<dbReference type="InterPro" id="IPR013767">
    <property type="entry name" value="PAS_fold"/>
</dbReference>
<dbReference type="Pfam" id="PF00158">
    <property type="entry name" value="Sigma54_activat"/>
    <property type="match status" value="1"/>
</dbReference>
<dbReference type="Pfam" id="PF25601">
    <property type="entry name" value="AAA_lid_14"/>
    <property type="match status" value="1"/>
</dbReference>
<dbReference type="NCBIfam" id="TIGR00229">
    <property type="entry name" value="sensory_box"/>
    <property type="match status" value="1"/>
</dbReference>
<dbReference type="InterPro" id="IPR000014">
    <property type="entry name" value="PAS"/>
</dbReference>
<keyword evidence="4" id="KW-0238">DNA-binding</keyword>
<dbReference type="SUPFAM" id="SSF46689">
    <property type="entry name" value="Homeodomain-like"/>
    <property type="match status" value="1"/>
</dbReference>
<dbReference type="Gene3D" id="1.10.8.60">
    <property type="match status" value="1"/>
</dbReference>
<keyword evidence="2" id="KW-0067">ATP-binding</keyword>
<dbReference type="FunFam" id="3.40.50.300:FF:000006">
    <property type="entry name" value="DNA-binding transcriptional regulator NtrC"/>
    <property type="match status" value="1"/>
</dbReference>
<dbReference type="CDD" id="cd00009">
    <property type="entry name" value="AAA"/>
    <property type="match status" value="1"/>
</dbReference>
<name>A0AA42BP03_9BACI</name>
<dbReference type="SMART" id="SM00091">
    <property type="entry name" value="PAS"/>
    <property type="match status" value="1"/>
</dbReference>
<dbReference type="GO" id="GO:0006355">
    <property type="term" value="P:regulation of DNA-templated transcription"/>
    <property type="evidence" value="ECO:0007669"/>
    <property type="project" value="InterPro"/>
</dbReference>
<dbReference type="PANTHER" id="PTHR32071">
    <property type="entry name" value="TRANSCRIPTIONAL REGULATORY PROTEIN"/>
    <property type="match status" value="1"/>
</dbReference>
<dbReference type="Gene3D" id="1.10.10.60">
    <property type="entry name" value="Homeodomain-like"/>
    <property type="match status" value="1"/>
</dbReference>
<accession>A0AA42BP03</accession>
<dbReference type="PROSITE" id="PS50112">
    <property type="entry name" value="PAS"/>
    <property type="match status" value="1"/>
</dbReference>
<dbReference type="PRINTS" id="PR01590">
    <property type="entry name" value="HTHFIS"/>
</dbReference>
<dbReference type="Gene3D" id="3.30.450.20">
    <property type="entry name" value="PAS domain"/>
    <property type="match status" value="1"/>
</dbReference>
<dbReference type="Pfam" id="PF00989">
    <property type="entry name" value="PAS"/>
    <property type="match status" value="1"/>
</dbReference>
<dbReference type="AlphaFoldDB" id="A0AA42BP03"/>
<evidence type="ECO:0000256" key="4">
    <source>
        <dbReference type="ARBA" id="ARBA00023125"/>
    </source>
</evidence>
<evidence type="ECO:0000256" key="6">
    <source>
        <dbReference type="PROSITE-ProRule" id="PRU00703"/>
    </source>
</evidence>
<dbReference type="PROSITE" id="PS00688">
    <property type="entry name" value="SIGMA54_INTERACT_3"/>
    <property type="match status" value="1"/>
</dbReference>
<evidence type="ECO:0000313" key="11">
    <source>
        <dbReference type="EMBL" id="MCP8967074.1"/>
    </source>
</evidence>
<keyword evidence="3" id="KW-0805">Transcription regulation</keyword>
<evidence type="ECO:0000256" key="2">
    <source>
        <dbReference type="ARBA" id="ARBA00022840"/>
    </source>
</evidence>
<gene>
    <name evidence="11" type="ORF">NK662_00800</name>
</gene>
<proteinExistence type="predicted"/>
<keyword evidence="6" id="KW-0129">CBS domain</keyword>
<dbReference type="SUPFAM" id="SSF55785">
    <property type="entry name" value="PYP-like sensor domain (PAS domain)"/>
    <property type="match status" value="1"/>
</dbReference>
<dbReference type="InterPro" id="IPR002197">
    <property type="entry name" value="HTH_Fis"/>
</dbReference>
<dbReference type="Gene3D" id="3.10.580.10">
    <property type="entry name" value="CBS-domain"/>
    <property type="match status" value="1"/>
</dbReference>
<dbReference type="InterPro" id="IPR002078">
    <property type="entry name" value="Sigma_54_int"/>
</dbReference>
<protein>
    <submittedName>
        <fullName evidence="11">Sigma 54-interacting transcriptional regulator</fullName>
    </submittedName>
</protein>
<dbReference type="EMBL" id="JANCLT010000001">
    <property type="protein sequence ID" value="MCP8967074.1"/>
    <property type="molecule type" value="Genomic_DNA"/>
</dbReference>
<evidence type="ECO:0000259" key="9">
    <source>
        <dbReference type="PROSITE" id="PS50112"/>
    </source>
</evidence>
<feature type="domain" description="CBS" evidence="10">
    <location>
        <begin position="8"/>
        <end position="65"/>
    </location>
</feature>
<dbReference type="GO" id="GO:0005524">
    <property type="term" value="F:ATP binding"/>
    <property type="evidence" value="ECO:0007669"/>
    <property type="project" value="UniProtKB-KW"/>
</dbReference>
<comment type="caution">
    <text evidence="11">The sequence shown here is derived from an EMBL/GenBank/DDBJ whole genome shotgun (WGS) entry which is preliminary data.</text>
</comment>
<dbReference type="SUPFAM" id="SSF52540">
    <property type="entry name" value="P-loop containing nucleoside triphosphate hydrolases"/>
    <property type="match status" value="1"/>
</dbReference>
<dbReference type="PROSITE" id="PS00675">
    <property type="entry name" value="SIGMA54_INTERACT_1"/>
    <property type="match status" value="1"/>
</dbReference>
<sequence>MKQAADWVSNKYVEVSAQESLREVIRRLSGQRGATAVVMDENGQPAGLLCRDDLLQAAGEEKLDETAVDMMRPVQKVSPSFPAAELPGFGGQALLVADEADSIIGILGEQEQLRSAMAQMKADKEEADNMLKMLRTVLQAAYEGVVVVDVDGIIREFNQAYSDFTGVPIREAIGRHVTEVIDNTRLHITIQTGIPERSSIQNIVGQEMVVHRIPIWREGHVVGAIGIVIFQGVSEIYSMLNRLQSLSQAVAVGKKQPLLKEEQPAAAEVHGFDGIIGKSASLAAIKRIAMKAAKVPSTVLITGESGTGKEVFAKAIHSASRYASGNFVGVNCAAIPEQLLEAELFGYDEGSFTGAKRGGKAGKFELAHNGTIFLDEIGDMPLYMQAKILRVLEERVIERVGGVKPKPINVRIIAATNKNLEEMVKAGTFREDLFFRLNIIRICIPSLRERKQDIPELVSCHLERICKLFQMDRKECTQEVMKLFMDYSWPGNIRELVNVLEMLVGLVEGPVILPAHLPAYLLDRKETAHAVQEEGEGDWKQQIKQQEGERLRQILIEERGNKTAAAKRLGIHRSTLYEKMRKYHLVSD</sequence>
<dbReference type="InterPro" id="IPR035965">
    <property type="entry name" value="PAS-like_dom_sf"/>
</dbReference>
<dbReference type="SUPFAM" id="SSF54631">
    <property type="entry name" value="CBS-domain pair"/>
    <property type="match status" value="1"/>
</dbReference>
<dbReference type="PROSITE" id="PS50045">
    <property type="entry name" value="SIGMA54_INTERACT_4"/>
    <property type="match status" value="1"/>
</dbReference>
<dbReference type="InterPro" id="IPR000644">
    <property type="entry name" value="CBS_dom"/>
</dbReference>
<evidence type="ECO:0000259" key="8">
    <source>
        <dbReference type="PROSITE" id="PS50045"/>
    </source>
</evidence>
<dbReference type="InterPro" id="IPR025943">
    <property type="entry name" value="Sigma_54_int_dom_ATP-bd_2"/>
</dbReference>
<evidence type="ECO:0000256" key="1">
    <source>
        <dbReference type="ARBA" id="ARBA00022741"/>
    </source>
</evidence>
<dbReference type="InterPro" id="IPR058031">
    <property type="entry name" value="AAA_lid_NorR"/>
</dbReference>
<evidence type="ECO:0000259" key="10">
    <source>
        <dbReference type="PROSITE" id="PS51371"/>
    </source>
</evidence>
<evidence type="ECO:0000313" key="12">
    <source>
        <dbReference type="Proteomes" id="UP001156102"/>
    </source>
</evidence>
<dbReference type="PANTHER" id="PTHR32071:SF57">
    <property type="entry name" value="C4-DICARBOXYLATE TRANSPORT TRANSCRIPTIONAL REGULATORY PROTEIN DCTD"/>
    <property type="match status" value="1"/>
</dbReference>
<dbReference type="PROSITE" id="PS51371">
    <property type="entry name" value="CBS"/>
    <property type="match status" value="1"/>
</dbReference>
<dbReference type="InterPro" id="IPR025944">
    <property type="entry name" value="Sigma_54_int_dom_CS"/>
</dbReference>
<dbReference type="InterPro" id="IPR009057">
    <property type="entry name" value="Homeodomain-like_sf"/>
</dbReference>
<dbReference type="Gene3D" id="3.40.50.300">
    <property type="entry name" value="P-loop containing nucleotide triphosphate hydrolases"/>
    <property type="match status" value="1"/>
</dbReference>
<feature type="domain" description="PAS" evidence="9">
    <location>
        <begin position="130"/>
        <end position="181"/>
    </location>
</feature>
<dbReference type="PROSITE" id="PS00676">
    <property type="entry name" value="SIGMA54_INTERACT_2"/>
    <property type="match status" value="1"/>
</dbReference>
<dbReference type="InterPro" id="IPR046342">
    <property type="entry name" value="CBS_dom_sf"/>
</dbReference>
<organism evidence="11 12">
    <name type="scientific">Ectobacillus ponti</name>
    <dbReference type="NCBI Taxonomy" id="2961894"/>
    <lineage>
        <taxon>Bacteria</taxon>
        <taxon>Bacillati</taxon>
        <taxon>Bacillota</taxon>
        <taxon>Bacilli</taxon>
        <taxon>Bacillales</taxon>
        <taxon>Bacillaceae</taxon>
        <taxon>Ectobacillus</taxon>
    </lineage>
</organism>
<dbReference type="GO" id="GO:0043565">
    <property type="term" value="F:sequence-specific DNA binding"/>
    <property type="evidence" value="ECO:0007669"/>
    <property type="project" value="InterPro"/>
</dbReference>
<dbReference type="InterPro" id="IPR003593">
    <property type="entry name" value="AAA+_ATPase"/>
</dbReference>
<keyword evidence="5" id="KW-0804">Transcription</keyword>